<protein>
    <submittedName>
        <fullName evidence="1">Uncharacterized protein</fullName>
    </submittedName>
</protein>
<dbReference type="Proteomes" id="UP001320544">
    <property type="component" value="Chromosome"/>
</dbReference>
<dbReference type="EMBL" id="AP025564">
    <property type="protein sequence ID" value="BDE96405.1"/>
    <property type="molecule type" value="Genomic_DNA"/>
</dbReference>
<organism evidence="1 2">
    <name type="scientific">Raoultibacter timonensis</name>
    <dbReference type="NCBI Taxonomy" id="1907662"/>
    <lineage>
        <taxon>Bacteria</taxon>
        <taxon>Bacillati</taxon>
        <taxon>Actinomycetota</taxon>
        <taxon>Coriobacteriia</taxon>
        <taxon>Eggerthellales</taxon>
        <taxon>Eggerthellaceae</taxon>
        <taxon>Raoultibacter</taxon>
    </lineage>
</organism>
<sequence length="66" mass="7172">MPFFHSDFGVLNADPGSFLPAASATGWFPWMACRENQPAKPTAATSSRAVKAVVIERAEERCVCWG</sequence>
<accession>A0ABN6MEJ7</accession>
<gene>
    <name evidence="1" type="ORF">CE91St30_17380</name>
</gene>
<reference evidence="1 2" key="1">
    <citation type="submission" date="2022-01" db="EMBL/GenBank/DDBJ databases">
        <title>Novel bile acid biosynthetic pathways are enriched in the microbiome of centenarians.</title>
        <authorList>
            <person name="Sato Y."/>
            <person name="Atarashi K."/>
            <person name="Plichta R.D."/>
            <person name="Arai Y."/>
            <person name="Sasajima S."/>
            <person name="Kearney M.S."/>
            <person name="Suda W."/>
            <person name="Takeshita K."/>
            <person name="Sasaki T."/>
            <person name="Okamoto S."/>
            <person name="Skelly N.A."/>
            <person name="Okamura Y."/>
            <person name="Vlamakis H."/>
            <person name="Li Y."/>
            <person name="Tanoue T."/>
            <person name="Takei H."/>
            <person name="Nittono H."/>
            <person name="Narushima S."/>
            <person name="Irie J."/>
            <person name="Itoh H."/>
            <person name="Moriya K."/>
            <person name="Sugiura Y."/>
            <person name="Suematsu M."/>
            <person name="Moritoki N."/>
            <person name="Shibata S."/>
            <person name="Littman R.D."/>
            <person name="Fischbach A.M."/>
            <person name="Uwamino Y."/>
            <person name="Inoue T."/>
            <person name="Honda A."/>
            <person name="Hattori M."/>
            <person name="Murai T."/>
            <person name="Xavier J.R."/>
            <person name="Hirose N."/>
            <person name="Honda K."/>
        </authorList>
    </citation>
    <scope>NUCLEOTIDE SEQUENCE [LARGE SCALE GENOMIC DNA]</scope>
    <source>
        <strain evidence="1 2">CE91-St30</strain>
    </source>
</reference>
<proteinExistence type="predicted"/>
<evidence type="ECO:0000313" key="2">
    <source>
        <dbReference type="Proteomes" id="UP001320544"/>
    </source>
</evidence>
<keyword evidence="2" id="KW-1185">Reference proteome</keyword>
<evidence type="ECO:0000313" key="1">
    <source>
        <dbReference type="EMBL" id="BDE96405.1"/>
    </source>
</evidence>
<name>A0ABN6MEJ7_9ACTN</name>